<dbReference type="InterPro" id="IPR013783">
    <property type="entry name" value="Ig-like_fold"/>
</dbReference>
<protein>
    <submittedName>
        <fullName evidence="2">Uncharacterized protein</fullName>
    </submittedName>
</protein>
<reference evidence="2" key="1">
    <citation type="submission" date="2020-02" db="EMBL/GenBank/DDBJ databases">
        <authorList>
            <person name="Meier V. D."/>
        </authorList>
    </citation>
    <scope>NUCLEOTIDE SEQUENCE</scope>
    <source>
        <strain evidence="2">AVDCRST_MAG68</strain>
    </source>
</reference>
<accession>A0A6J4MY30</accession>
<evidence type="ECO:0000256" key="1">
    <source>
        <dbReference type="SAM" id="SignalP"/>
    </source>
</evidence>
<name>A0A6J4MY30_9BACT</name>
<feature type="chain" id="PRO_5027092293" evidence="1">
    <location>
        <begin position="21"/>
        <end position="127"/>
    </location>
</feature>
<dbReference type="AlphaFoldDB" id="A0A6J4MY30"/>
<dbReference type="PROSITE" id="PS51257">
    <property type="entry name" value="PROKAR_LIPOPROTEIN"/>
    <property type="match status" value="1"/>
</dbReference>
<keyword evidence="1" id="KW-0732">Signal</keyword>
<proteinExistence type="predicted"/>
<feature type="signal peptide" evidence="1">
    <location>
        <begin position="1"/>
        <end position="20"/>
    </location>
</feature>
<evidence type="ECO:0000313" key="2">
    <source>
        <dbReference type="EMBL" id="CAA9372109.1"/>
    </source>
</evidence>
<dbReference type="SUPFAM" id="SSF49478">
    <property type="entry name" value="Cna protein B-type domain"/>
    <property type="match status" value="1"/>
</dbReference>
<gene>
    <name evidence="2" type="ORF">AVDCRST_MAG68-5624</name>
</gene>
<organism evidence="2">
    <name type="scientific">uncultured Gemmatimonadota bacterium</name>
    <dbReference type="NCBI Taxonomy" id="203437"/>
    <lineage>
        <taxon>Bacteria</taxon>
        <taxon>Pseudomonadati</taxon>
        <taxon>Gemmatimonadota</taxon>
        <taxon>environmental samples</taxon>
    </lineage>
</organism>
<dbReference type="Gene3D" id="2.60.40.10">
    <property type="entry name" value="Immunoglobulins"/>
    <property type="match status" value="1"/>
</dbReference>
<sequence length="127" mass="13985">MMTRKPRPFLAALSMVALLAAGCAEIVKPQYRFSEVRVRTTDQWEVGIEGSTVVLYTGSREMGRGVTNVLGEYVFREVASGSYGVGINPPRNYGVGAGQVAYVDTLHIEQGSRREVSFILYYTGNNK</sequence>
<dbReference type="EMBL" id="CADCTW010000251">
    <property type="protein sequence ID" value="CAA9372109.1"/>
    <property type="molecule type" value="Genomic_DNA"/>
</dbReference>